<protein>
    <submittedName>
        <fullName evidence="2">Uncharacterized protein LOC142169840</fullName>
    </submittedName>
</protein>
<dbReference type="RefSeq" id="XP_075087862.1">
    <property type="nucleotide sequence ID" value="XM_075231761.1"/>
</dbReference>
<reference evidence="2" key="2">
    <citation type="submission" date="2025-08" db="UniProtKB">
        <authorList>
            <consortium name="RefSeq"/>
        </authorList>
    </citation>
    <scope>IDENTIFICATION</scope>
    <source>
        <tissue evidence="2">Leaf</tissue>
    </source>
</reference>
<keyword evidence="1" id="KW-1185">Reference proteome</keyword>
<accession>A0AC58SSB5</accession>
<reference evidence="1" key="1">
    <citation type="journal article" date="2014" name="Nat. Commun.">
        <title>The tobacco genome sequence and its comparison with those of tomato and potato.</title>
        <authorList>
            <person name="Sierro N."/>
            <person name="Battey J.N."/>
            <person name="Ouadi S."/>
            <person name="Bakaher N."/>
            <person name="Bovet L."/>
            <person name="Willig A."/>
            <person name="Goepfert S."/>
            <person name="Peitsch M.C."/>
            <person name="Ivanov N.V."/>
        </authorList>
    </citation>
    <scope>NUCLEOTIDE SEQUENCE [LARGE SCALE GENOMIC DNA]</scope>
</reference>
<evidence type="ECO:0000313" key="2">
    <source>
        <dbReference type="RefSeq" id="XP_075087862.1"/>
    </source>
</evidence>
<organism evidence="1 2">
    <name type="scientific">Nicotiana tabacum</name>
    <name type="common">Common tobacco</name>
    <dbReference type="NCBI Taxonomy" id="4097"/>
    <lineage>
        <taxon>Eukaryota</taxon>
        <taxon>Viridiplantae</taxon>
        <taxon>Streptophyta</taxon>
        <taxon>Embryophyta</taxon>
        <taxon>Tracheophyta</taxon>
        <taxon>Spermatophyta</taxon>
        <taxon>Magnoliopsida</taxon>
        <taxon>eudicotyledons</taxon>
        <taxon>Gunneridae</taxon>
        <taxon>Pentapetalae</taxon>
        <taxon>asterids</taxon>
        <taxon>lamiids</taxon>
        <taxon>Solanales</taxon>
        <taxon>Solanaceae</taxon>
        <taxon>Nicotianoideae</taxon>
        <taxon>Nicotianeae</taxon>
        <taxon>Nicotiana</taxon>
    </lineage>
</organism>
<name>A0AC58SSB5_TOBAC</name>
<evidence type="ECO:0000313" key="1">
    <source>
        <dbReference type="Proteomes" id="UP000790787"/>
    </source>
</evidence>
<proteinExistence type="predicted"/>
<dbReference type="Proteomes" id="UP000790787">
    <property type="component" value="Chromosome 15"/>
</dbReference>
<gene>
    <name evidence="2" type="primary">LOC142169840</name>
</gene>
<sequence length="240" mass="27626">MLHGKVPKIEHLKVFGCLCYASVLPRENKFVARAKRTVFMGYSETQKGYRLYDLESQLFFASRDMSFKEDIFPFKEKRHEDVWEDDLFLVDPIAHKDVPSANSEENFKHSPSIEHQNFNTCSINSEPAISDEQPQLETFTYIQTSGEQPDDSEVDSSRPSRVTKPPTWLNDYVIGKKSSASCKYPITNYVAYNHFSPTYQAYVGLVTTLTEPRSFKEAGQNEKWVEAMKQEISALEDNHT</sequence>